<dbReference type="PROSITE" id="PS00383">
    <property type="entry name" value="TYR_PHOSPHATASE_1"/>
    <property type="match status" value="1"/>
</dbReference>
<dbReference type="Gene3D" id="3.90.190.10">
    <property type="entry name" value="Protein tyrosine phosphatase superfamily"/>
    <property type="match status" value="1"/>
</dbReference>
<evidence type="ECO:0000256" key="1">
    <source>
        <dbReference type="ARBA" id="ARBA00022801"/>
    </source>
</evidence>
<evidence type="ECO:0000313" key="3">
    <source>
        <dbReference type="EMBL" id="SHN62086.1"/>
    </source>
</evidence>
<evidence type="ECO:0000313" key="4">
    <source>
        <dbReference type="Proteomes" id="UP000184066"/>
    </source>
</evidence>
<dbReference type="EMBL" id="FRDL01000003">
    <property type="protein sequence ID" value="SHN62086.1"/>
    <property type="molecule type" value="Genomic_DNA"/>
</dbReference>
<sequence length="174" mass="18007">MPQAWLRIDQLPLGAGRLGLCACPGAEGRDLAQDADALARWGADAVLSLLPEPELAALGASGLGAAVQERGMAWLRFPIADFGVPAPEAMARWPGISACARRLTRDGGRLAIHCRAGLGRTGTIAALLLIEAGAPPRRAVAQVRAARPGAIETPAQLRWLFRQAAALRAPGGGA</sequence>
<dbReference type="Proteomes" id="UP000184066">
    <property type="component" value="Unassembled WGS sequence"/>
</dbReference>
<keyword evidence="4" id="KW-1185">Reference proteome</keyword>
<dbReference type="FunFam" id="3.90.190.10:FF:000157">
    <property type="entry name" value="Protein-tyrosine phosphatase"/>
    <property type="match status" value="1"/>
</dbReference>
<reference evidence="3 4" key="1">
    <citation type="submission" date="2016-12" db="EMBL/GenBank/DDBJ databases">
        <authorList>
            <person name="Song W.-J."/>
            <person name="Kurnit D.M."/>
        </authorList>
    </citation>
    <scope>NUCLEOTIDE SEQUENCE [LARGE SCALE GENOMIC DNA]</scope>
    <source>
        <strain evidence="3 4">CGMCC 1.10808</strain>
    </source>
</reference>
<organism evidence="3 4">
    <name type="scientific">Oceanicella actignis</name>
    <dbReference type="NCBI Taxonomy" id="1189325"/>
    <lineage>
        <taxon>Bacteria</taxon>
        <taxon>Pseudomonadati</taxon>
        <taxon>Pseudomonadota</taxon>
        <taxon>Alphaproteobacteria</taxon>
        <taxon>Rhodobacterales</taxon>
        <taxon>Paracoccaceae</taxon>
        <taxon>Oceanicella</taxon>
    </lineage>
</organism>
<dbReference type="InterPro" id="IPR057023">
    <property type="entry name" value="PTP-SAK"/>
</dbReference>
<keyword evidence="1" id="KW-0378">Hydrolase</keyword>
<dbReference type="STRING" id="1189325.SAMN04488119_101245"/>
<evidence type="ECO:0000259" key="2">
    <source>
        <dbReference type="PROSITE" id="PS50056"/>
    </source>
</evidence>
<dbReference type="Pfam" id="PF22784">
    <property type="entry name" value="PTP-SAK"/>
    <property type="match status" value="1"/>
</dbReference>
<dbReference type="InterPro" id="IPR016130">
    <property type="entry name" value="Tyr_Pase_AS"/>
</dbReference>
<gene>
    <name evidence="3" type="ORF">SAMN05216200_103246</name>
</gene>
<dbReference type="InterPro" id="IPR000387">
    <property type="entry name" value="Tyr_Pase_dom"/>
</dbReference>
<feature type="domain" description="Tyrosine specific protein phosphatases" evidence="2">
    <location>
        <begin position="106"/>
        <end position="158"/>
    </location>
</feature>
<accession>A0A1M7SUN6</accession>
<dbReference type="InterPro" id="IPR050561">
    <property type="entry name" value="PTP"/>
</dbReference>
<proteinExistence type="predicted"/>
<dbReference type="AlphaFoldDB" id="A0A1M7SUN6"/>
<dbReference type="InterPro" id="IPR029021">
    <property type="entry name" value="Prot-tyrosine_phosphatase-like"/>
</dbReference>
<dbReference type="CDD" id="cd14505">
    <property type="entry name" value="CDKN3-like"/>
    <property type="match status" value="1"/>
</dbReference>
<dbReference type="GO" id="GO:0016791">
    <property type="term" value="F:phosphatase activity"/>
    <property type="evidence" value="ECO:0007669"/>
    <property type="project" value="UniProtKB-ARBA"/>
</dbReference>
<dbReference type="PANTHER" id="PTHR23339">
    <property type="entry name" value="TYROSINE SPECIFIC PROTEIN PHOSPHATASE AND DUAL SPECIFICITY PROTEIN PHOSPHATASE"/>
    <property type="match status" value="1"/>
</dbReference>
<dbReference type="SUPFAM" id="SSF52799">
    <property type="entry name" value="(Phosphotyrosine protein) phosphatases II"/>
    <property type="match status" value="1"/>
</dbReference>
<protein>
    <submittedName>
        <fullName evidence="3">Cyclin-dependent kinase inhibitor 3 (CDKN3)</fullName>
    </submittedName>
</protein>
<name>A0A1M7SUN6_9RHOB</name>
<dbReference type="InterPro" id="IPR003595">
    <property type="entry name" value="Tyr_Pase_cat"/>
</dbReference>
<dbReference type="PROSITE" id="PS50056">
    <property type="entry name" value="TYR_PHOSPHATASE_2"/>
    <property type="match status" value="1"/>
</dbReference>
<dbReference type="SMART" id="SM00404">
    <property type="entry name" value="PTPc_motif"/>
    <property type="match status" value="1"/>
</dbReference>
<dbReference type="RefSeq" id="WP_245728420.1">
    <property type="nucleotide sequence ID" value="NZ_FOHL01000001.1"/>
</dbReference>